<keyword evidence="6 8" id="KW-0472">Membrane</keyword>
<evidence type="ECO:0000256" key="6">
    <source>
        <dbReference type="ARBA" id="ARBA00023136"/>
    </source>
</evidence>
<comment type="similarity">
    <text evidence="7">Belongs to the MptA/B family.</text>
</comment>
<feature type="transmembrane region" description="Helical" evidence="8">
    <location>
        <begin position="73"/>
        <end position="94"/>
    </location>
</feature>
<evidence type="ECO:0000256" key="5">
    <source>
        <dbReference type="ARBA" id="ARBA00022989"/>
    </source>
</evidence>
<evidence type="ECO:0000256" key="8">
    <source>
        <dbReference type="SAM" id="Phobius"/>
    </source>
</evidence>
<evidence type="ECO:0000313" key="10">
    <source>
        <dbReference type="Proteomes" id="UP000032360"/>
    </source>
</evidence>
<dbReference type="GO" id="GO:0016020">
    <property type="term" value="C:membrane"/>
    <property type="evidence" value="ECO:0007669"/>
    <property type="project" value="UniProtKB-SubCell"/>
</dbReference>
<gene>
    <name evidence="9" type="ORF">AXFE_05580</name>
</gene>
<evidence type="ECO:0000313" key="9">
    <source>
        <dbReference type="EMBL" id="KJF18607.1"/>
    </source>
</evidence>
<evidence type="ECO:0000256" key="1">
    <source>
        <dbReference type="ARBA" id="ARBA00004141"/>
    </source>
</evidence>
<protein>
    <recommendedName>
        <fullName evidence="11">Alpha-(1-&gt;6)-mannopyranosyltransferase A</fullName>
    </recommendedName>
</protein>
<feature type="transmembrane region" description="Helical" evidence="8">
    <location>
        <begin position="368"/>
        <end position="393"/>
    </location>
</feature>
<dbReference type="RefSeq" id="WP_052604344.1">
    <property type="nucleotide sequence ID" value="NZ_JXYS01000012.1"/>
</dbReference>
<evidence type="ECO:0000256" key="7">
    <source>
        <dbReference type="ARBA" id="ARBA00043987"/>
    </source>
</evidence>
<reference evidence="9 10" key="1">
    <citation type="submission" date="2015-01" db="EMBL/GenBank/DDBJ databases">
        <title>Draft genome of the acidophilic iron oxidizer Acidithrix ferrooxidans strain Py-F3.</title>
        <authorList>
            <person name="Poehlein A."/>
            <person name="Eisen S."/>
            <person name="Schloemann M."/>
            <person name="Johnson B.D."/>
            <person name="Daniel R."/>
            <person name="Muehling M."/>
        </authorList>
    </citation>
    <scope>NUCLEOTIDE SEQUENCE [LARGE SCALE GENOMIC DNA]</scope>
    <source>
        <strain evidence="9 10">Py-F3</strain>
    </source>
</reference>
<sequence length="505" mass="54729">MQLAQSKLMNGINNLTTVRRHDLKFVRNVGIVSTVAIVIGSLSPSVPFTSKIPGSWFFGIANGPLSLGILPSWLAQAIFYFGFISGLLAWLWLVQLVMAKEVTTKQLIVIGAIWFVPLAIAGPLYSRDIYSYAAIGEMVSRHISPYQYGPNILGATPYLNTVDPFWGNAPAPYGPLFLWFSGVAAVVTQHNPFATMLFLRVATVIAVLAIIFSSMRIAEILGKDKRIALVLIGLNPIVIFHLASSGHNDAFMIAFMTLGLLMFYKGHSILATVLISAGAAVKVPAVIALAFIAWNSTAGNKIKDKIIPSIKYGSIALATVGAISYSTGLGWGWIHNLGTPGTVRSPAVPTTALAAWSDRLTSLLGIPLHFAGFLTLYRALGLLGAALITLYFAFHLERFSFERAIGYSLLALVLLGPVIQPWYIAWGLIFVAISPSERVVNGVVVVTFMGMMLGLPDGPMLVSWTVYIIGTLALVGYLGVRYQLSFIPSQLKALNLTRERLFVNR</sequence>
<feature type="transmembrane region" description="Helical" evidence="8">
    <location>
        <begin position="314"/>
        <end position="334"/>
    </location>
</feature>
<feature type="transmembrane region" description="Helical" evidence="8">
    <location>
        <begin position="106"/>
        <end position="125"/>
    </location>
</feature>
<evidence type="ECO:0000256" key="3">
    <source>
        <dbReference type="ARBA" id="ARBA00022679"/>
    </source>
</evidence>
<dbReference type="STRING" id="1280514.AXFE_05580"/>
<evidence type="ECO:0008006" key="11">
    <source>
        <dbReference type="Google" id="ProtNLM"/>
    </source>
</evidence>
<feature type="transmembrane region" description="Helical" evidence="8">
    <location>
        <begin position="25"/>
        <end position="46"/>
    </location>
</feature>
<dbReference type="InterPro" id="IPR049829">
    <property type="entry name" value="MptA/B-like"/>
</dbReference>
<keyword evidence="5 8" id="KW-1133">Transmembrane helix</keyword>
<feature type="transmembrane region" description="Helical" evidence="8">
    <location>
        <begin position="461"/>
        <end position="480"/>
    </location>
</feature>
<keyword evidence="4 8" id="KW-0812">Transmembrane</keyword>
<dbReference type="GO" id="GO:0016757">
    <property type="term" value="F:glycosyltransferase activity"/>
    <property type="evidence" value="ECO:0007669"/>
    <property type="project" value="UniProtKB-KW"/>
</dbReference>
<evidence type="ECO:0000256" key="2">
    <source>
        <dbReference type="ARBA" id="ARBA00022676"/>
    </source>
</evidence>
<feature type="transmembrane region" description="Helical" evidence="8">
    <location>
        <begin position="227"/>
        <end position="244"/>
    </location>
</feature>
<dbReference type="NCBIfam" id="NF038066">
    <property type="entry name" value="MptB"/>
    <property type="match status" value="1"/>
</dbReference>
<organism evidence="9 10">
    <name type="scientific">Acidithrix ferrooxidans</name>
    <dbReference type="NCBI Taxonomy" id="1280514"/>
    <lineage>
        <taxon>Bacteria</taxon>
        <taxon>Bacillati</taxon>
        <taxon>Actinomycetota</taxon>
        <taxon>Acidimicrobiia</taxon>
        <taxon>Acidimicrobiales</taxon>
        <taxon>Acidimicrobiaceae</taxon>
        <taxon>Acidithrix</taxon>
    </lineage>
</organism>
<keyword evidence="2" id="KW-0328">Glycosyltransferase</keyword>
<dbReference type="AlphaFoldDB" id="A0A0D8HLI7"/>
<dbReference type="Pfam" id="PF26314">
    <property type="entry name" value="MptA_B_family"/>
    <property type="match status" value="1"/>
</dbReference>
<comment type="caution">
    <text evidence="9">The sequence shown here is derived from an EMBL/GenBank/DDBJ whole genome shotgun (WGS) entry which is preliminary data.</text>
</comment>
<name>A0A0D8HLI7_9ACTN</name>
<dbReference type="Proteomes" id="UP000032360">
    <property type="component" value="Unassembled WGS sequence"/>
</dbReference>
<keyword evidence="3" id="KW-0808">Transferase</keyword>
<accession>A0A0D8HLI7</accession>
<dbReference type="EMBL" id="JXYS01000012">
    <property type="protein sequence ID" value="KJF18607.1"/>
    <property type="molecule type" value="Genomic_DNA"/>
</dbReference>
<evidence type="ECO:0000256" key="4">
    <source>
        <dbReference type="ARBA" id="ARBA00022692"/>
    </source>
</evidence>
<feature type="transmembrane region" description="Helical" evidence="8">
    <location>
        <begin position="273"/>
        <end position="294"/>
    </location>
</feature>
<proteinExistence type="inferred from homology"/>
<feature type="transmembrane region" description="Helical" evidence="8">
    <location>
        <begin position="405"/>
        <end position="432"/>
    </location>
</feature>
<keyword evidence="10" id="KW-1185">Reference proteome</keyword>
<feature type="transmembrane region" description="Helical" evidence="8">
    <location>
        <begin position="197"/>
        <end position="215"/>
    </location>
</feature>
<dbReference type="OrthoDB" id="5242303at2"/>
<comment type="subcellular location">
    <subcellularLocation>
        <location evidence="1">Membrane</location>
        <topology evidence="1">Multi-pass membrane protein</topology>
    </subcellularLocation>
</comment>